<feature type="transmembrane region" description="Helical" evidence="1">
    <location>
        <begin position="60"/>
        <end position="79"/>
    </location>
</feature>
<evidence type="ECO:0000313" key="2">
    <source>
        <dbReference type="EMBL" id="MBC8569510.1"/>
    </source>
</evidence>
<dbReference type="Proteomes" id="UP000660861">
    <property type="component" value="Unassembled WGS sequence"/>
</dbReference>
<sequence length="86" mass="9301">MKETLLQKLGGMSEYARQLLMLGAVLGSGLYAFSLVLLYLLPIVPDMLQTLNLVRALGETALACFLSALTSAVITDVVLRCEAKKK</sequence>
<evidence type="ECO:0000313" key="3">
    <source>
        <dbReference type="Proteomes" id="UP000660861"/>
    </source>
</evidence>
<evidence type="ECO:0000256" key="1">
    <source>
        <dbReference type="SAM" id="Phobius"/>
    </source>
</evidence>
<organism evidence="2 3">
    <name type="scientific">Zongyangia hominis</name>
    <dbReference type="NCBI Taxonomy" id="2763677"/>
    <lineage>
        <taxon>Bacteria</taxon>
        <taxon>Bacillati</taxon>
        <taxon>Bacillota</taxon>
        <taxon>Clostridia</taxon>
        <taxon>Eubacteriales</taxon>
        <taxon>Oscillospiraceae</taxon>
        <taxon>Zongyangia</taxon>
    </lineage>
</organism>
<protein>
    <submittedName>
        <fullName evidence="2">Uncharacterized protein</fullName>
    </submittedName>
</protein>
<proteinExistence type="predicted"/>
<feature type="transmembrane region" description="Helical" evidence="1">
    <location>
        <begin position="20"/>
        <end position="40"/>
    </location>
</feature>
<comment type="caution">
    <text evidence="2">The sequence shown here is derived from an EMBL/GenBank/DDBJ whole genome shotgun (WGS) entry which is preliminary data.</text>
</comment>
<accession>A0A926E7X7</accession>
<reference evidence="2" key="1">
    <citation type="submission" date="2020-08" db="EMBL/GenBank/DDBJ databases">
        <title>Genome public.</title>
        <authorList>
            <person name="Liu C."/>
            <person name="Sun Q."/>
        </authorList>
    </citation>
    <scope>NUCLEOTIDE SEQUENCE</scope>
    <source>
        <strain evidence="2">NSJ-54</strain>
    </source>
</reference>
<keyword evidence="1" id="KW-0812">Transmembrane</keyword>
<dbReference type="AlphaFoldDB" id="A0A926E7X7"/>
<keyword evidence="1" id="KW-1133">Transmembrane helix</keyword>
<name>A0A926E7X7_9FIRM</name>
<dbReference type="RefSeq" id="WP_262396606.1">
    <property type="nucleotide sequence ID" value="NZ_JACRTC010000001.1"/>
</dbReference>
<keyword evidence="1" id="KW-0472">Membrane</keyword>
<gene>
    <name evidence="2" type="ORF">H8709_01525</name>
</gene>
<dbReference type="EMBL" id="JACRTC010000001">
    <property type="protein sequence ID" value="MBC8569510.1"/>
    <property type="molecule type" value="Genomic_DNA"/>
</dbReference>
<keyword evidence="3" id="KW-1185">Reference proteome</keyword>